<dbReference type="eggNOG" id="ENOG5032A20">
    <property type="taxonomic scope" value="Bacteria"/>
</dbReference>
<evidence type="ECO:0000259" key="1">
    <source>
        <dbReference type="Pfam" id="PF12654"/>
    </source>
</evidence>
<proteinExistence type="predicted"/>
<dbReference type="RefSeq" id="WP_006861147.1">
    <property type="nucleotide sequence ID" value="NZ_ACCL02000005.1"/>
</dbReference>
<dbReference type="OrthoDB" id="159408at2"/>
<dbReference type="EMBL" id="ACCL02000005">
    <property type="protein sequence ID" value="EET61669.1"/>
    <property type="molecule type" value="Genomic_DNA"/>
</dbReference>
<name>C6LCK5_9FIRM</name>
<sequence length="212" mass="24363">MIPEYAKNSKEDIPFGQYMEQYQQMDPMECASRTGLPFDEETQCFRMRMLQKEYLISWPELIVTRADAQDETYAVLAEETPAKILALRFLLHGVSSQSTGNFLTYREVPSGEVYFRQFSGRCLSRLAYGFGFKPEKLAAAFEQLGAKKLSHGDVSYELEIINNYFVRFILWTGDEEFPPSTQMLFSDNFPLSFTPEDMAVVGDISINTLKKM</sequence>
<accession>C6LCK5</accession>
<feature type="domain" description="DUF3786" evidence="1">
    <location>
        <begin position="26"/>
        <end position="207"/>
    </location>
</feature>
<dbReference type="Proteomes" id="UP000005561">
    <property type="component" value="Unassembled WGS sequence"/>
</dbReference>
<comment type="caution">
    <text evidence="2">The sequence shown here is derived from an EMBL/GenBank/DDBJ whole genome shotgun (WGS) entry which is preliminary data.</text>
</comment>
<organism evidence="2 3">
    <name type="scientific">Marvinbryantia formatexigens DSM 14469</name>
    <dbReference type="NCBI Taxonomy" id="478749"/>
    <lineage>
        <taxon>Bacteria</taxon>
        <taxon>Bacillati</taxon>
        <taxon>Bacillota</taxon>
        <taxon>Clostridia</taxon>
        <taxon>Lachnospirales</taxon>
        <taxon>Lachnospiraceae</taxon>
        <taxon>Marvinbryantia</taxon>
    </lineage>
</organism>
<dbReference type="AlphaFoldDB" id="C6LCK5"/>
<evidence type="ECO:0000313" key="2">
    <source>
        <dbReference type="EMBL" id="EET61669.1"/>
    </source>
</evidence>
<gene>
    <name evidence="2" type="ORF">BRYFOR_06352</name>
</gene>
<protein>
    <recommendedName>
        <fullName evidence="1">DUF3786 domain-containing protein</fullName>
    </recommendedName>
</protein>
<reference evidence="2" key="1">
    <citation type="submission" date="2009-07" db="EMBL/GenBank/DDBJ databases">
        <authorList>
            <person name="Weinstock G."/>
            <person name="Sodergren E."/>
            <person name="Clifton S."/>
            <person name="Fulton L."/>
            <person name="Fulton B."/>
            <person name="Courtney L."/>
            <person name="Fronick C."/>
            <person name="Harrison M."/>
            <person name="Strong C."/>
            <person name="Farmer C."/>
            <person name="Delahaunty K."/>
            <person name="Markovic C."/>
            <person name="Hall O."/>
            <person name="Minx P."/>
            <person name="Tomlinson C."/>
            <person name="Mitreva M."/>
            <person name="Nelson J."/>
            <person name="Hou S."/>
            <person name="Wollam A."/>
            <person name="Pepin K.H."/>
            <person name="Johnson M."/>
            <person name="Bhonagiri V."/>
            <person name="Nash W.E."/>
            <person name="Warren W."/>
            <person name="Chinwalla A."/>
            <person name="Mardis E.R."/>
            <person name="Wilson R.K."/>
        </authorList>
    </citation>
    <scope>NUCLEOTIDE SEQUENCE [LARGE SCALE GENOMIC DNA]</scope>
    <source>
        <strain evidence="2">DSM 14469</strain>
    </source>
</reference>
<evidence type="ECO:0000313" key="3">
    <source>
        <dbReference type="Proteomes" id="UP000005561"/>
    </source>
</evidence>
<dbReference type="Pfam" id="PF12654">
    <property type="entry name" value="DUF3786"/>
    <property type="match status" value="1"/>
</dbReference>
<dbReference type="STRING" id="168384.SAMN05660368_00102"/>
<keyword evidence="3" id="KW-1185">Reference proteome</keyword>
<dbReference type="InterPro" id="IPR024264">
    <property type="entry name" value="DUF3786"/>
</dbReference>